<dbReference type="EMBL" id="QJSP01000015">
    <property type="protein sequence ID" value="PYE13683.1"/>
    <property type="molecule type" value="Genomic_DNA"/>
</dbReference>
<name>A0A318RGB6_WILLI</name>
<dbReference type="AlphaFoldDB" id="A0A318RGB6"/>
<organism evidence="5 6">
    <name type="scientific">Williamsia limnetica</name>
    <dbReference type="NCBI Taxonomy" id="882452"/>
    <lineage>
        <taxon>Bacteria</taxon>
        <taxon>Bacillati</taxon>
        <taxon>Actinomycetota</taxon>
        <taxon>Actinomycetes</taxon>
        <taxon>Mycobacteriales</taxon>
        <taxon>Nocardiaceae</taxon>
        <taxon>Williamsia</taxon>
    </lineage>
</organism>
<dbReference type="SUPFAM" id="SSF46785">
    <property type="entry name" value="Winged helix' DNA-binding domain"/>
    <property type="match status" value="1"/>
</dbReference>
<dbReference type="PANTHER" id="PTHR33204:SF18">
    <property type="entry name" value="TRANSCRIPTIONAL REGULATORY PROTEIN"/>
    <property type="match status" value="1"/>
</dbReference>
<keyword evidence="1" id="KW-0805">Transcription regulation</keyword>
<sequence length="221" mass="23790">MKSYGEYCALSRALDVIGDRWTMLVVRELLIAPSRYSDLHKALPGIATNLLAQRLRTLEEAGVVTSEEQPAPVSARVYSLTDWGRGLQTVLVDLARWGVPLLTPGIDGDHSQGRWLAFAIMALYPEKAEYPPLTVRIVADGDELLLTAGADGVHTTLAGPGRTADITIEGRSDDVFRTLSGELTDQPTAAAVGEAAALQRFSELTSMAHTHGIELSTLGPR</sequence>
<dbReference type="Gene3D" id="1.10.10.10">
    <property type="entry name" value="Winged helix-like DNA-binding domain superfamily/Winged helix DNA-binding domain"/>
    <property type="match status" value="1"/>
</dbReference>
<dbReference type="RefSeq" id="WP_110471817.1">
    <property type="nucleotide sequence ID" value="NZ_QJSP01000015.1"/>
</dbReference>
<evidence type="ECO:0000259" key="4">
    <source>
        <dbReference type="PROSITE" id="PS51118"/>
    </source>
</evidence>
<proteinExistence type="predicted"/>
<evidence type="ECO:0000256" key="3">
    <source>
        <dbReference type="ARBA" id="ARBA00023163"/>
    </source>
</evidence>
<dbReference type="InterPro" id="IPR036390">
    <property type="entry name" value="WH_DNA-bd_sf"/>
</dbReference>
<evidence type="ECO:0000313" key="5">
    <source>
        <dbReference type="EMBL" id="PYE13683.1"/>
    </source>
</evidence>
<gene>
    <name evidence="5" type="ORF">DFR67_1158</name>
</gene>
<protein>
    <submittedName>
        <fullName evidence="5">HxlR family transcriptional regulator</fullName>
    </submittedName>
</protein>
<evidence type="ECO:0000256" key="2">
    <source>
        <dbReference type="ARBA" id="ARBA00023125"/>
    </source>
</evidence>
<keyword evidence="2" id="KW-0238">DNA-binding</keyword>
<comment type="caution">
    <text evidence="5">The sequence shown here is derived from an EMBL/GenBank/DDBJ whole genome shotgun (WGS) entry which is preliminary data.</text>
</comment>
<dbReference type="OrthoDB" id="9792527at2"/>
<feature type="domain" description="HTH hxlR-type" evidence="4">
    <location>
        <begin position="8"/>
        <end position="106"/>
    </location>
</feature>
<dbReference type="PROSITE" id="PS51118">
    <property type="entry name" value="HTH_HXLR"/>
    <property type="match status" value="1"/>
</dbReference>
<evidence type="ECO:0000256" key="1">
    <source>
        <dbReference type="ARBA" id="ARBA00023015"/>
    </source>
</evidence>
<dbReference type="GO" id="GO:0003677">
    <property type="term" value="F:DNA binding"/>
    <property type="evidence" value="ECO:0007669"/>
    <property type="project" value="UniProtKB-KW"/>
</dbReference>
<evidence type="ECO:0000313" key="6">
    <source>
        <dbReference type="Proteomes" id="UP000247591"/>
    </source>
</evidence>
<dbReference type="Proteomes" id="UP000247591">
    <property type="component" value="Unassembled WGS sequence"/>
</dbReference>
<accession>A0A318RGB6</accession>
<dbReference type="PANTHER" id="PTHR33204">
    <property type="entry name" value="TRANSCRIPTIONAL REGULATOR, MARR FAMILY"/>
    <property type="match status" value="1"/>
</dbReference>
<dbReference type="Pfam" id="PF01638">
    <property type="entry name" value="HxlR"/>
    <property type="match status" value="1"/>
</dbReference>
<keyword evidence="6" id="KW-1185">Reference proteome</keyword>
<dbReference type="InterPro" id="IPR002577">
    <property type="entry name" value="HTH_HxlR"/>
</dbReference>
<keyword evidence="3" id="KW-0804">Transcription</keyword>
<dbReference type="InterPro" id="IPR036388">
    <property type="entry name" value="WH-like_DNA-bd_sf"/>
</dbReference>
<reference evidence="5 6" key="1">
    <citation type="submission" date="2018-06" db="EMBL/GenBank/DDBJ databases">
        <title>Genomic Encyclopedia of Type Strains, Phase IV (KMG-IV): sequencing the most valuable type-strain genomes for metagenomic binning, comparative biology and taxonomic classification.</title>
        <authorList>
            <person name="Goeker M."/>
        </authorList>
    </citation>
    <scope>NUCLEOTIDE SEQUENCE [LARGE SCALE GENOMIC DNA]</scope>
    <source>
        <strain evidence="5 6">DSM 45521</strain>
    </source>
</reference>